<evidence type="ECO:0000313" key="1">
    <source>
        <dbReference type="EMBL" id="MDQ0287857.1"/>
    </source>
</evidence>
<keyword evidence="2" id="KW-1185">Reference proteome</keyword>
<proteinExistence type="predicted"/>
<dbReference type="EMBL" id="JAUSUX010000052">
    <property type="protein sequence ID" value="MDQ0287857.1"/>
    <property type="molecule type" value="Genomic_DNA"/>
</dbReference>
<comment type="caution">
    <text evidence="1">The sequence shown here is derived from an EMBL/GenBank/DDBJ whole genome shotgun (WGS) entry which is preliminary data.</text>
</comment>
<dbReference type="Proteomes" id="UP001225644">
    <property type="component" value="Unassembled WGS sequence"/>
</dbReference>
<evidence type="ECO:0008006" key="3">
    <source>
        <dbReference type="Google" id="ProtNLM"/>
    </source>
</evidence>
<reference evidence="1 2" key="1">
    <citation type="submission" date="2023-07" db="EMBL/GenBank/DDBJ databases">
        <title>Genomic Encyclopedia of Type Strains, Phase IV (KMG-IV): sequencing the most valuable type-strain genomes for metagenomic binning, comparative biology and taxonomic classification.</title>
        <authorList>
            <person name="Goeker M."/>
        </authorList>
    </citation>
    <scope>NUCLEOTIDE SEQUENCE [LARGE SCALE GENOMIC DNA]</scope>
    <source>
        <strain evidence="1 2">DSM 12396</strain>
    </source>
</reference>
<protein>
    <recommendedName>
        <fullName evidence="3">Transposase</fullName>
    </recommendedName>
</protein>
<organism evidence="1 2">
    <name type="scientific">Desulfofundulus luciae</name>
    <dbReference type="NCBI Taxonomy" id="74702"/>
    <lineage>
        <taxon>Bacteria</taxon>
        <taxon>Bacillati</taxon>
        <taxon>Bacillota</taxon>
        <taxon>Clostridia</taxon>
        <taxon>Eubacteriales</taxon>
        <taxon>Peptococcaceae</taxon>
        <taxon>Desulfofundulus</taxon>
    </lineage>
</organism>
<evidence type="ECO:0000313" key="2">
    <source>
        <dbReference type="Proteomes" id="UP001225644"/>
    </source>
</evidence>
<gene>
    <name evidence="1" type="ORF">J2Z49_002990</name>
</gene>
<name>A0ABU0B6H8_9FIRM</name>
<sequence length="38" mass="4416">MYIDYYFTIFHGEHNSSVHVHTILTIPNLVGRVIVCLL</sequence>
<accession>A0ABU0B6H8</accession>